<comment type="caution">
    <text evidence="2">The sequence shown here is derived from an EMBL/GenBank/DDBJ whole genome shotgun (WGS) entry which is preliminary data.</text>
</comment>
<evidence type="ECO:0000313" key="2">
    <source>
        <dbReference type="EMBL" id="GFO26526.1"/>
    </source>
</evidence>
<sequence>MYTLAIAKSLHIATEFAQINARDDDAQFARLPTVLLHVRLIFTLAIAHALPIVTVFAQINTRDDGLADAKSVYESLAIAAWGITLRLVGIMTY</sequence>
<dbReference type="AlphaFoldDB" id="A0AAV4C188"/>
<feature type="transmembrane region" description="Helical" evidence="1">
    <location>
        <begin position="71"/>
        <end position="89"/>
    </location>
</feature>
<accession>A0AAV4C188</accession>
<dbReference type="EMBL" id="BLXT01005843">
    <property type="protein sequence ID" value="GFO26526.1"/>
    <property type="molecule type" value="Genomic_DNA"/>
</dbReference>
<proteinExistence type="predicted"/>
<name>A0AAV4C188_9GAST</name>
<reference evidence="2 3" key="1">
    <citation type="journal article" date="2021" name="Elife">
        <title>Chloroplast acquisition without the gene transfer in kleptoplastic sea slugs, Plakobranchus ocellatus.</title>
        <authorList>
            <person name="Maeda T."/>
            <person name="Takahashi S."/>
            <person name="Yoshida T."/>
            <person name="Shimamura S."/>
            <person name="Takaki Y."/>
            <person name="Nagai Y."/>
            <person name="Toyoda A."/>
            <person name="Suzuki Y."/>
            <person name="Arimoto A."/>
            <person name="Ishii H."/>
            <person name="Satoh N."/>
            <person name="Nishiyama T."/>
            <person name="Hasebe M."/>
            <person name="Maruyama T."/>
            <person name="Minagawa J."/>
            <person name="Obokata J."/>
            <person name="Shigenobu S."/>
        </authorList>
    </citation>
    <scope>NUCLEOTIDE SEQUENCE [LARGE SCALE GENOMIC DNA]</scope>
</reference>
<keyword evidence="1" id="KW-0812">Transmembrane</keyword>
<protein>
    <submittedName>
        <fullName evidence="2">Uncharacterized protein</fullName>
    </submittedName>
</protein>
<keyword evidence="3" id="KW-1185">Reference proteome</keyword>
<evidence type="ECO:0000313" key="3">
    <source>
        <dbReference type="Proteomes" id="UP000735302"/>
    </source>
</evidence>
<feature type="transmembrane region" description="Helical" evidence="1">
    <location>
        <begin position="40"/>
        <end position="59"/>
    </location>
</feature>
<dbReference type="Proteomes" id="UP000735302">
    <property type="component" value="Unassembled WGS sequence"/>
</dbReference>
<gene>
    <name evidence="2" type="ORF">PoB_005303100</name>
</gene>
<evidence type="ECO:0000256" key="1">
    <source>
        <dbReference type="SAM" id="Phobius"/>
    </source>
</evidence>
<organism evidence="2 3">
    <name type="scientific">Plakobranchus ocellatus</name>
    <dbReference type="NCBI Taxonomy" id="259542"/>
    <lineage>
        <taxon>Eukaryota</taxon>
        <taxon>Metazoa</taxon>
        <taxon>Spiralia</taxon>
        <taxon>Lophotrochozoa</taxon>
        <taxon>Mollusca</taxon>
        <taxon>Gastropoda</taxon>
        <taxon>Heterobranchia</taxon>
        <taxon>Euthyneura</taxon>
        <taxon>Panpulmonata</taxon>
        <taxon>Sacoglossa</taxon>
        <taxon>Placobranchoidea</taxon>
        <taxon>Plakobranchidae</taxon>
        <taxon>Plakobranchus</taxon>
    </lineage>
</organism>
<keyword evidence="1" id="KW-0472">Membrane</keyword>
<keyword evidence="1" id="KW-1133">Transmembrane helix</keyword>